<accession>A0ABQ2NKH7</accession>
<keyword evidence="2" id="KW-1185">Reference proteome</keyword>
<sequence length="85" mass="9908">MKNPFKTFEEACNYVKNLPYKRNSDKENINVIIEENGGTCSTKHAYLKRISDEFSMENVQLMLGIFMMNAKNTPKIKPVLEKYNL</sequence>
<proteinExistence type="predicted"/>
<dbReference type="Proteomes" id="UP000620064">
    <property type="component" value="Unassembled WGS sequence"/>
</dbReference>
<evidence type="ECO:0000313" key="1">
    <source>
        <dbReference type="EMBL" id="GGP01502.1"/>
    </source>
</evidence>
<reference evidence="2" key="1">
    <citation type="journal article" date="2019" name="Int. J. Syst. Evol. Microbiol.">
        <title>The Global Catalogue of Microorganisms (GCM) 10K type strain sequencing project: providing services to taxonomists for standard genome sequencing and annotation.</title>
        <authorList>
            <consortium name="The Broad Institute Genomics Platform"/>
            <consortium name="The Broad Institute Genome Sequencing Center for Infectious Disease"/>
            <person name="Wu L."/>
            <person name="Ma J."/>
        </authorList>
    </citation>
    <scope>NUCLEOTIDE SEQUENCE [LARGE SCALE GENOMIC DNA]</scope>
    <source>
        <strain evidence="2">CGMCC 1.7656</strain>
    </source>
</reference>
<organism evidence="1 2">
    <name type="scientific">Cloacibacterium rupense</name>
    <dbReference type="NCBI Taxonomy" id="517423"/>
    <lineage>
        <taxon>Bacteria</taxon>
        <taxon>Pseudomonadati</taxon>
        <taxon>Bacteroidota</taxon>
        <taxon>Flavobacteriia</taxon>
        <taxon>Flavobacteriales</taxon>
        <taxon>Weeksellaceae</taxon>
    </lineage>
</organism>
<gene>
    <name evidence="1" type="ORF">GCM10010992_02140</name>
</gene>
<dbReference type="RefSeq" id="WP_188616227.1">
    <property type="nucleotide sequence ID" value="NZ_BMLV01000001.1"/>
</dbReference>
<comment type="caution">
    <text evidence="1">The sequence shown here is derived from an EMBL/GenBank/DDBJ whole genome shotgun (WGS) entry which is preliminary data.</text>
</comment>
<name>A0ABQ2NKH7_9FLAO</name>
<evidence type="ECO:0000313" key="2">
    <source>
        <dbReference type="Proteomes" id="UP000620064"/>
    </source>
</evidence>
<protein>
    <submittedName>
        <fullName evidence="1">Uncharacterized protein</fullName>
    </submittedName>
</protein>
<dbReference type="EMBL" id="BMLV01000001">
    <property type="protein sequence ID" value="GGP01502.1"/>
    <property type="molecule type" value="Genomic_DNA"/>
</dbReference>